<feature type="compositionally biased region" description="Polar residues" evidence="1">
    <location>
        <begin position="77"/>
        <end position="87"/>
    </location>
</feature>
<evidence type="ECO:0000256" key="1">
    <source>
        <dbReference type="SAM" id="MobiDB-lite"/>
    </source>
</evidence>
<feature type="region of interest" description="Disordered" evidence="1">
    <location>
        <begin position="129"/>
        <end position="154"/>
    </location>
</feature>
<dbReference type="EMBL" id="JARBHB010000007">
    <property type="protein sequence ID" value="KAJ8878405.1"/>
    <property type="molecule type" value="Genomic_DNA"/>
</dbReference>
<proteinExistence type="predicted"/>
<feature type="region of interest" description="Disordered" evidence="1">
    <location>
        <begin position="72"/>
        <end position="92"/>
    </location>
</feature>
<evidence type="ECO:0000313" key="2">
    <source>
        <dbReference type="EMBL" id="KAJ8878405.1"/>
    </source>
</evidence>
<keyword evidence="3" id="KW-1185">Reference proteome</keyword>
<gene>
    <name evidence="2" type="ORF">PR048_018983</name>
</gene>
<name>A0ABQ9H2A4_9NEOP</name>
<comment type="caution">
    <text evidence="2">The sequence shown here is derived from an EMBL/GenBank/DDBJ whole genome shotgun (WGS) entry which is preliminary data.</text>
</comment>
<sequence length="154" mass="16232">MPARSYAGSGPMDGGKMTGLQRLNEGKMLGLQQLYGGKMPGLRQLDAGPVEAGWQQDAGPAMTGWRGKWEIPEKTRQPVTSSDTIPTCENPKATLLGVEPANSYGTSPEAVGHNDARSSGLAAIWTDVTRNKSSACESTSKAGDERVGGETRNP</sequence>
<organism evidence="2 3">
    <name type="scientific">Dryococelus australis</name>
    <dbReference type="NCBI Taxonomy" id="614101"/>
    <lineage>
        <taxon>Eukaryota</taxon>
        <taxon>Metazoa</taxon>
        <taxon>Ecdysozoa</taxon>
        <taxon>Arthropoda</taxon>
        <taxon>Hexapoda</taxon>
        <taxon>Insecta</taxon>
        <taxon>Pterygota</taxon>
        <taxon>Neoptera</taxon>
        <taxon>Polyneoptera</taxon>
        <taxon>Phasmatodea</taxon>
        <taxon>Verophasmatodea</taxon>
        <taxon>Anareolatae</taxon>
        <taxon>Phasmatidae</taxon>
        <taxon>Eurycanthinae</taxon>
        <taxon>Dryococelus</taxon>
    </lineage>
</organism>
<accession>A0ABQ9H2A4</accession>
<feature type="compositionally biased region" description="Basic and acidic residues" evidence="1">
    <location>
        <begin position="142"/>
        <end position="154"/>
    </location>
</feature>
<dbReference type="Proteomes" id="UP001159363">
    <property type="component" value="Chromosome 6"/>
</dbReference>
<protein>
    <submittedName>
        <fullName evidence="2">Uncharacterized protein</fullName>
    </submittedName>
</protein>
<reference evidence="2 3" key="1">
    <citation type="submission" date="2023-02" db="EMBL/GenBank/DDBJ databases">
        <title>LHISI_Scaffold_Assembly.</title>
        <authorList>
            <person name="Stuart O.P."/>
            <person name="Cleave R."/>
            <person name="Magrath M.J.L."/>
            <person name="Mikheyev A.S."/>
        </authorList>
    </citation>
    <scope>NUCLEOTIDE SEQUENCE [LARGE SCALE GENOMIC DNA]</scope>
    <source>
        <strain evidence="2">Daus_M_001</strain>
        <tissue evidence="2">Leg muscle</tissue>
    </source>
</reference>
<evidence type="ECO:0000313" key="3">
    <source>
        <dbReference type="Proteomes" id="UP001159363"/>
    </source>
</evidence>
<feature type="compositionally biased region" description="Polar residues" evidence="1">
    <location>
        <begin position="131"/>
        <end position="141"/>
    </location>
</feature>